<reference evidence="2" key="1">
    <citation type="submission" date="2017-08" db="EMBL/GenBank/DDBJ databases">
        <authorList>
            <person name="Polle J.E."/>
            <person name="Barry K."/>
            <person name="Cushman J."/>
            <person name="Schmutz J."/>
            <person name="Tran D."/>
            <person name="Hathwaick L.T."/>
            <person name="Yim W.C."/>
            <person name="Jenkins J."/>
            <person name="Mckie-Krisberg Z.M."/>
            <person name="Prochnik S."/>
            <person name="Lindquist E."/>
            <person name="Dockter R.B."/>
            <person name="Adam C."/>
            <person name="Molina H."/>
            <person name="Bunkerborg J."/>
            <person name="Jin E."/>
            <person name="Buchheim M."/>
            <person name="Magnuson J."/>
        </authorList>
    </citation>
    <scope>NUCLEOTIDE SEQUENCE</scope>
    <source>
        <strain evidence="2">CCAP 19/18</strain>
    </source>
</reference>
<feature type="non-terminal residue" evidence="2">
    <location>
        <position position="1"/>
    </location>
</feature>
<comment type="subcellular location">
    <subcellularLocation>
        <location evidence="1">Cytoplasm</location>
        <location evidence="1">Cytoskeleton</location>
        <location evidence="1">Cilium axoneme</location>
    </subcellularLocation>
</comment>
<accession>A0ABQ7G6B3</accession>
<gene>
    <name evidence="2" type="ORF">DUNSADRAFT_14949</name>
</gene>
<name>A0ABQ7G6B3_DUNSA</name>
<evidence type="ECO:0000256" key="1">
    <source>
        <dbReference type="ARBA" id="ARBA00004430"/>
    </source>
</evidence>
<organism evidence="2 3">
    <name type="scientific">Dunaliella salina</name>
    <name type="common">Green alga</name>
    <name type="synonym">Protococcus salinus</name>
    <dbReference type="NCBI Taxonomy" id="3046"/>
    <lineage>
        <taxon>Eukaryota</taxon>
        <taxon>Viridiplantae</taxon>
        <taxon>Chlorophyta</taxon>
        <taxon>core chlorophytes</taxon>
        <taxon>Chlorophyceae</taxon>
        <taxon>CS clade</taxon>
        <taxon>Chlamydomonadales</taxon>
        <taxon>Dunaliellaceae</taxon>
        <taxon>Dunaliella</taxon>
    </lineage>
</organism>
<dbReference type="InterPro" id="IPR032675">
    <property type="entry name" value="LRR_dom_sf"/>
</dbReference>
<feature type="non-terminal residue" evidence="2">
    <location>
        <position position="126"/>
    </location>
</feature>
<proteinExistence type="predicted"/>
<evidence type="ECO:0000313" key="3">
    <source>
        <dbReference type="Proteomes" id="UP000815325"/>
    </source>
</evidence>
<sequence length="126" mass="14580">YTREKQWRALIPPKEKVDQLAKTLQSFRLSEEYRMYKNLFQCLVVPLTNLRNLDLGASHFGFLPPYATHELSHMTALTSLRLNFCQSMLSSHVAPLYTITSLKSLDLSEVQFRETAAEFEDQDPLV</sequence>
<dbReference type="Gene3D" id="3.80.10.10">
    <property type="entry name" value="Ribonuclease Inhibitor"/>
    <property type="match status" value="1"/>
</dbReference>
<comment type="caution">
    <text evidence="2">The sequence shown here is derived from an EMBL/GenBank/DDBJ whole genome shotgun (WGS) entry which is preliminary data.</text>
</comment>
<keyword evidence="3" id="KW-1185">Reference proteome</keyword>
<dbReference type="SUPFAM" id="SSF52047">
    <property type="entry name" value="RNI-like"/>
    <property type="match status" value="1"/>
</dbReference>
<evidence type="ECO:0000313" key="2">
    <source>
        <dbReference type="EMBL" id="KAF5830151.1"/>
    </source>
</evidence>
<dbReference type="Proteomes" id="UP000815325">
    <property type="component" value="Unassembled WGS sequence"/>
</dbReference>
<protein>
    <submittedName>
        <fullName evidence="2">Uncharacterized protein</fullName>
    </submittedName>
</protein>
<dbReference type="EMBL" id="MU070073">
    <property type="protein sequence ID" value="KAF5830151.1"/>
    <property type="molecule type" value="Genomic_DNA"/>
</dbReference>